<dbReference type="GeneID" id="92882112"/>
<dbReference type="EMBL" id="ADZU01000017">
    <property type="protein sequence ID" value="EFS92802.1"/>
    <property type="molecule type" value="Genomic_DNA"/>
</dbReference>
<name>A0ABP2K9Q8_9ACTN</name>
<evidence type="ECO:0000313" key="1">
    <source>
        <dbReference type="EMBL" id="EFS92802.1"/>
    </source>
</evidence>
<dbReference type="RefSeq" id="WP_002546604.1">
    <property type="nucleotide sequence ID" value="NZ_GL383180.1"/>
</dbReference>
<gene>
    <name evidence="1" type="ORF">HMPREF9607_01018</name>
</gene>
<proteinExistence type="predicted"/>
<keyword evidence="2" id="KW-1185">Reference proteome</keyword>
<organism evidence="1 2">
    <name type="scientific">Cutibacterium modestum HL044PA1</name>
    <dbReference type="NCBI Taxonomy" id="765109"/>
    <lineage>
        <taxon>Bacteria</taxon>
        <taxon>Bacillati</taxon>
        <taxon>Actinomycetota</taxon>
        <taxon>Actinomycetes</taxon>
        <taxon>Propionibacteriales</taxon>
        <taxon>Propionibacteriaceae</taxon>
        <taxon>Cutibacterium</taxon>
        <taxon>Cutibacterium modestum</taxon>
    </lineage>
</organism>
<reference evidence="1" key="1">
    <citation type="submission" date="2010-08" db="EMBL/GenBank/DDBJ databases">
        <authorList>
            <person name="Weinstock G."/>
            <person name="Sodergren E."/>
            <person name="Clifton S."/>
            <person name="Fulton L."/>
            <person name="Fulton B."/>
            <person name="Courtney L."/>
            <person name="Fronick C."/>
            <person name="Harrison M."/>
            <person name="Strong C."/>
            <person name="Farmer C."/>
            <person name="Delahaunty K."/>
            <person name="Markovic C."/>
            <person name="Hall O."/>
            <person name="Minx P."/>
            <person name="Tomlinson C."/>
            <person name="Mitreva M."/>
            <person name="Hou S."/>
            <person name="Chen J."/>
            <person name="Wollam A."/>
            <person name="Pepin K.H."/>
            <person name="Johnson M."/>
            <person name="Bhonagiri V."/>
            <person name="Zhang X."/>
            <person name="Suruliraj S."/>
            <person name="Warren W."/>
            <person name="Chinwalla A."/>
            <person name="Mardis E.R."/>
            <person name="Wilson R.K."/>
        </authorList>
    </citation>
    <scope>NUCLEOTIDE SEQUENCE [LARGE SCALE GENOMIC DNA]</scope>
    <source>
        <strain evidence="1">HL044PA1</strain>
    </source>
</reference>
<accession>A0ABP2K9Q8</accession>
<dbReference type="Proteomes" id="UP000003179">
    <property type="component" value="Unassembled WGS sequence"/>
</dbReference>
<comment type="caution">
    <text evidence="1">The sequence shown here is derived from an EMBL/GenBank/DDBJ whole genome shotgun (WGS) entry which is preliminary data.</text>
</comment>
<evidence type="ECO:0000313" key="2">
    <source>
        <dbReference type="Proteomes" id="UP000003179"/>
    </source>
</evidence>
<protein>
    <submittedName>
        <fullName evidence="1">Uncharacterized protein</fullName>
    </submittedName>
</protein>
<sequence length="44" mass="4571">MTDDTTTVRGSYLPNADDPIPTTPIAPCAWASLPPSTVALRSAV</sequence>